<comment type="caution">
    <text evidence="2">The sequence shown here is derived from an EMBL/GenBank/DDBJ whole genome shotgun (WGS) entry which is preliminary data.</text>
</comment>
<protein>
    <submittedName>
        <fullName evidence="2">Uncharacterized protein</fullName>
    </submittedName>
</protein>
<organism evidence="2 3">
    <name type="scientific">Dispira parvispora</name>
    <dbReference type="NCBI Taxonomy" id="1520584"/>
    <lineage>
        <taxon>Eukaryota</taxon>
        <taxon>Fungi</taxon>
        <taxon>Fungi incertae sedis</taxon>
        <taxon>Zoopagomycota</taxon>
        <taxon>Kickxellomycotina</taxon>
        <taxon>Dimargaritomycetes</taxon>
        <taxon>Dimargaritales</taxon>
        <taxon>Dimargaritaceae</taxon>
        <taxon>Dispira</taxon>
    </lineage>
</organism>
<feature type="compositionally biased region" description="Polar residues" evidence="1">
    <location>
        <begin position="31"/>
        <end position="42"/>
    </location>
</feature>
<evidence type="ECO:0000313" key="3">
    <source>
        <dbReference type="Proteomes" id="UP001150925"/>
    </source>
</evidence>
<dbReference type="EMBL" id="JANBPY010003798">
    <property type="protein sequence ID" value="KAJ1950195.1"/>
    <property type="molecule type" value="Genomic_DNA"/>
</dbReference>
<feature type="compositionally biased region" description="Polar residues" evidence="1">
    <location>
        <begin position="97"/>
        <end position="120"/>
    </location>
</feature>
<sequence length="120" mass="12966">MQPERTRAKRRAAQTPYQKMTPTRRRLASKNVVNSPLTTGSDNVGQTVLEVLRFVTTPLVSRLRPTKDAFEVPWEYEEDDVSAPASPTPVAEASAPISDNITADDSASGLSSPISSVGQP</sequence>
<proteinExistence type="predicted"/>
<dbReference type="Proteomes" id="UP001150925">
    <property type="component" value="Unassembled WGS sequence"/>
</dbReference>
<dbReference type="AlphaFoldDB" id="A0A9W8AKE8"/>
<feature type="region of interest" description="Disordered" evidence="1">
    <location>
        <begin position="75"/>
        <end position="120"/>
    </location>
</feature>
<evidence type="ECO:0000256" key="1">
    <source>
        <dbReference type="SAM" id="MobiDB-lite"/>
    </source>
</evidence>
<feature type="region of interest" description="Disordered" evidence="1">
    <location>
        <begin position="1"/>
        <end position="42"/>
    </location>
</feature>
<accession>A0A9W8AKE8</accession>
<reference evidence="2" key="1">
    <citation type="submission" date="2022-07" db="EMBL/GenBank/DDBJ databases">
        <title>Phylogenomic reconstructions and comparative analyses of Kickxellomycotina fungi.</title>
        <authorList>
            <person name="Reynolds N.K."/>
            <person name="Stajich J.E."/>
            <person name="Barry K."/>
            <person name="Grigoriev I.V."/>
            <person name="Crous P."/>
            <person name="Smith M.E."/>
        </authorList>
    </citation>
    <scope>NUCLEOTIDE SEQUENCE</scope>
    <source>
        <strain evidence="2">RSA 1196</strain>
    </source>
</reference>
<name>A0A9W8AKE8_9FUNG</name>
<feature type="non-terminal residue" evidence="2">
    <location>
        <position position="120"/>
    </location>
</feature>
<evidence type="ECO:0000313" key="2">
    <source>
        <dbReference type="EMBL" id="KAJ1950195.1"/>
    </source>
</evidence>
<keyword evidence="3" id="KW-1185">Reference proteome</keyword>
<gene>
    <name evidence="2" type="ORF">IWQ62_006610</name>
</gene>